<keyword evidence="1" id="KW-0812">Transmembrane</keyword>
<evidence type="ECO:0008006" key="4">
    <source>
        <dbReference type="Google" id="ProtNLM"/>
    </source>
</evidence>
<name>A0A1G6GUG1_9MICO</name>
<sequence length="190" mass="20276">MSSRVNAANRADLTVVGLILVAGGAVGLVASFGGFGSDTAADEIFPESLRDLAADSWWFWPALAVVSLLVALVGLKWLLLQMRTDHLGELDLTDDQRDGITTLDASAITRALSGEVEGLPGVVSASGRLRDRGGPRFDLVVDLTRRADVAEIRSQLETQVVPHLRQALDDPGLPVVIQLRPGQNTSRDLS</sequence>
<evidence type="ECO:0000313" key="2">
    <source>
        <dbReference type="EMBL" id="SDB84756.1"/>
    </source>
</evidence>
<keyword evidence="1" id="KW-0472">Membrane</keyword>
<protein>
    <recommendedName>
        <fullName evidence="4">Alkaline shock response membrane anchor protein AmaP</fullName>
    </recommendedName>
</protein>
<dbReference type="AlphaFoldDB" id="A0A1G6GUG1"/>
<dbReference type="Proteomes" id="UP000199039">
    <property type="component" value="Unassembled WGS sequence"/>
</dbReference>
<evidence type="ECO:0000256" key="1">
    <source>
        <dbReference type="SAM" id="Phobius"/>
    </source>
</evidence>
<organism evidence="2 3">
    <name type="scientific">Sanguibacter gelidistatuariae</name>
    <dbReference type="NCBI Taxonomy" id="1814289"/>
    <lineage>
        <taxon>Bacteria</taxon>
        <taxon>Bacillati</taxon>
        <taxon>Actinomycetota</taxon>
        <taxon>Actinomycetes</taxon>
        <taxon>Micrococcales</taxon>
        <taxon>Sanguibacteraceae</taxon>
        <taxon>Sanguibacter</taxon>
    </lineage>
</organism>
<proteinExistence type="predicted"/>
<gene>
    <name evidence="2" type="ORF">SAMN05216410_0416</name>
</gene>
<dbReference type="EMBL" id="FMYH01000001">
    <property type="protein sequence ID" value="SDB84756.1"/>
    <property type="molecule type" value="Genomic_DNA"/>
</dbReference>
<keyword evidence="1" id="KW-1133">Transmembrane helix</keyword>
<dbReference type="STRING" id="1814289.SAMN05216410_0416"/>
<accession>A0A1G6GUG1</accession>
<reference evidence="2 3" key="1">
    <citation type="submission" date="2016-09" db="EMBL/GenBank/DDBJ databases">
        <authorList>
            <person name="Capua I."/>
            <person name="De Benedictis P."/>
            <person name="Joannis T."/>
            <person name="Lombin L.H."/>
            <person name="Cattoli G."/>
        </authorList>
    </citation>
    <scope>NUCLEOTIDE SEQUENCE [LARGE SCALE GENOMIC DNA]</scope>
    <source>
        <strain evidence="2 3">ISLP-3</strain>
    </source>
</reference>
<keyword evidence="3" id="KW-1185">Reference proteome</keyword>
<dbReference type="RefSeq" id="WP_093180430.1">
    <property type="nucleotide sequence ID" value="NZ_FMYH01000001.1"/>
</dbReference>
<dbReference type="OrthoDB" id="5189672at2"/>
<feature type="transmembrane region" description="Helical" evidence="1">
    <location>
        <begin position="12"/>
        <end position="37"/>
    </location>
</feature>
<evidence type="ECO:0000313" key="3">
    <source>
        <dbReference type="Proteomes" id="UP000199039"/>
    </source>
</evidence>
<feature type="transmembrane region" description="Helical" evidence="1">
    <location>
        <begin position="57"/>
        <end position="79"/>
    </location>
</feature>